<dbReference type="FunFam" id="1.10.150.50:FF:000110">
    <property type="entry name" value="Mammalian ZAK kinase homolog"/>
    <property type="match status" value="1"/>
</dbReference>
<evidence type="ECO:0000259" key="9">
    <source>
        <dbReference type="PROSITE" id="PS50011"/>
    </source>
</evidence>
<keyword evidence="1" id="KW-0723">Serine/threonine-protein kinase</keyword>
<accession>A0A9P1N363</accession>
<feature type="domain" description="Protein kinase" evidence="9">
    <location>
        <begin position="28"/>
        <end position="287"/>
    </location>
</feature>
<dbReference type="PROSITE" id="PS00108">
    <property type="entry name" value="PROTEIN_KINASE_ST"/>
    <property type="match status" value="1"/>
</dbReference>
<keyword evidence="7" id="KW-0175">Coiled coil</keyword>
<proteinExistence type="predicted"/>
<dbReference type="AlphaFoldDB" id="A0A9P1N363"/>
<evidence type="ECO:0008006" key="13">
    <source>
        <dbReference type="Google" id="ProtNLM"/>
    </source>
</evidence>
<dbReference type="InterPro" id="IPR011009">
    <property type="entry name" value="Kinase-like_dom_sf"/>
</dbReference>
<dbReference type="Gene3D" id="1.10.510.10">
    <property type="entry name" value="Transferase(Phosphotransferase) domain 1"/>
    <property type="match status" value="1"/>
</dbReference>
<dbReference type="PANTHER" id="PTHR44329:SF288">
    <property type="entry name" value="MITOGEN-ACTIVATED PROTEIN KINASE KINASE KINASE 20"/>
    <property type="match status" value="1"/>
</dbReference>
<dbReference type="InterPro" id="IPR001660">
    <property type="entry name" value="SAM"/>
</dbReference>
<dbReference type="PANTHER" id="PTHR44329">
    <property type="entry name" value="SERINE/THREONINE-PROTEIN KINASE TNNI3K-RELATED"/>
    <property type="match status" value="1"/>
</dbReference>
<evidence type="ECO:0000313" key="11">
    <source>
        <dbReference type="EMBL" id="CAI5446200.1"/>
    </source>
</evidence>
<dbReference type="InterPro" id="IPR051681">
    <property type="entry name" value="Ser/Thr_Kinases-Pseudokinases"/>
</dbReference>
<dbReference type="PROSITE" id="PS00107">
    <property type="entry name" value="PROTEIN_KINASE_ATP"/>
    <property type="match status" value="1"/>
</dbReference>
<evidence type="ECO:0000256" key="7">
    <source>
        <dbReference type="SAM" id="Coils"/>
    </source>
</evidence>
<dbReference type="InterPro" id="IPR013761">
    <property type="entry name" value="SAM/pointed_sf"/>
</dbReference>
<comment type="caution">
    <text evidence="11">The sequence shown here is derived from an EMBL/GenBank/DDBJ whole genome shotgun (WGS) entry which is preliminary data.</text>
</comment>
<evidence type="ECO:0000256" key="6">
    <source>
        <dbReference type="PROSITE-ProRule" id="PRU10141"/>
    </source>
</evidence>
<dbReference type="SMART" id="SM00220">
    <property type="entry name" value="S_TKc"/>
    <property type="match status" value="1"/>
</dbReference>
<evidence type="ECO:0000259" key="10">
    <source>
        <dbReference type="PROSITE" id="PS50105"/>
    </source>
</evidence>
<dbReference type="GO" id="GO:0005524">
    <property type="term" value="F:ATP binding"/>
    <property type="evidence" value="ECO:0007669"/>
    <property type="project" value="UniProtKB-UniRule"/>
</dbReference>
<evidence type="ECO:0000313" key="12">
    <source>
        <dbReference type="Proteomes" id="UP001152747"/>
    </source>
</evidence>
<dbReference type="PROSITE" id="PS50011">
    <property type="entry name" value="PROTEIN_KINASE_DOM"/>
    <property type="match status" value="1"/>
</dbReference>
<feature type="binding site" evidence="6">
    <location>
        <position position="60"/>
    </location>
    <ligand>
        <name>ATP</name>
        <dbReference type="ChEBI" id="CHEBI:30616"/>
    </ligand>
</feature>
<dbReference type="Pfam" id="PF07714">
    <property type="entry name" value="PK_Tyr_Ser-Thr"/>
    <property type="match status" value="1"/>
</dbReference>
<keyword evidence="5 6" id="KW-0067">ATP-binding</keyword>
<keyword evidence="12" id="KW-1185">Reference proteome</keyword>
<dbReference type="GO" id="GO:0006950">
    <property type="term" value="P:response to stress"/>
    <property type="evidence" value="ECO:0007669"/>
    <property type="project" value="UniProtKB-ARBA"/>
</dbReference>
<name>A0A9P1N363_9PELO</name>
<gene>
    <name evidence="11" type="ORF">CAMP_LOCUS8837</name>
</gene>
<evidence type="ECO:0000256" key="8">
    <source>
        <dbReference type="SAM" id="MobiDB-lite"/>
    </source>
</evidence>
<dbReference type="PRINTS" id="PR00109">
    <property type="entry name" value="TYRKINASE"/>
</dbReference>
<keyword evidence="2" id="KW-0808">Transferase</keyword>
<evidence type="ECO:0000256" key="4">
    <source>
        <dbReference type="ARBA" id="ARBA00022777"/>
    </source>
</evidence>
<dbReference type="GO" id="GO:0005737">
    <property type="term" value="C:cytoplasm"/>
    <property type="evidence" value="ECO:0007669"/>
    <property type="project" value="TreeGrafter"/>
</dbReference>
<dbReference type="InterPro" id="IPR001245">
    <property type="entry name" value="Ser-Thr/Tyr_kinase_cat_dom"/>
</dbReference>
<dbReference type="CDD" id="cd13999">
    <property type="entry name" value="STKc_MAP3K-like"/>
    <property type="match status" value="1"/>
</dbReference>
<dbReference type="GO" id="GO:0004674">
    <property type="term" value="F:protein serine/threonine kinase activity"/>
    <property type="evidence" value="ECO:0007669"/>
    <property type="project" value="UniProtKB-KW"/>
</dbReference>
<keyword evidence="4" id="KW-0418">Kinase</keyword>
<sequence>MPSTTSEESSSSTSFDPTLFPDIHRDDIIVGEQLGVGSFGAVFKGTWNISDGNIRSVALKKVFVLEKEAEILSKIRHKNIIQFYGICKTTSDFFIVTECAERGSLYDHIHSDKCGFEHCFDGLIGWALQIANGIQYLHNDAVDTIIHRDLKSKNVVLDANLICKICDFGTSKDLTHSCTAPTWGGTAAWMSPEMIMQSEGITTATDVWSYGVVLWEILSREVPFKEYTEFRIYSIVTQQGINLAIPDSCPLPLKNIMLNCWKMQPKERMKMKQIVGELSKIEGDVVLELEDWRIEIENQTKNVEKLRKDLEKRKEKLEIREKALNQRIKVEQAVMASARHPPQDVQQWSEHHTSHWIENILNKSLSGDQRFLDRVNAAVFRNRITGARLLEITQNDLEHLGVYKLGSRIDVMKAIGRLKDQQKALHNFPTLEVAMKKDSQTKSRSPGKIPSNITLVLLLGVYIRKIDENRRKLKFYVDSDWGETSSDLKSKSTSAFIKTVCFSVLDDYTKKPIHEPACSISSGMTSNPDWITVENIQRTTIRVVASVYFADSVANPREIEIVEVVDNLNESRILQEKQVVLKFHRDNSSSSSTSTDSGFVHHTTSTPQLRGFWHKKMNNLKHGLTETELSRLQENMKQLEVPSGIAVTGRRRTFTHLEENDDDTKKSNENLLKPPRTRHPRPKSKDLHLRKPKFT</sequence>
<dbReference type="SUPFAM" id="SSF56112">
    <property type="entry name" value="Protein kinase-like (PK-like)"/>
    <property type="match status" value="1"/>
</dbReference>
<dbReference type="Proteomes" id="UP001152747">
    <property type="component" value="Unassembled WGS sequence"/>
</dbReference>
<dbReference type="SMART" id="SM00454">
    <property type="entry name" value="SAM"/>
    <property type="match status" value="1"/>
</dbReference>
<feature type="compositionally biased region" description="Basic and acidic residues" evidence="8">
    <location>
        <begin position="655"/>
        <end position="668"/>
    </location>
</feature>
<dbReference type="Gene3D" id="1.10.150.50">
    <property type="entry name" value="Transcription Factor, Ets-1"/>
    <property type="match status" value="1"/>
</dbReference>
<evidence type="ECO:0000256" key="3">
    <source>
        <dbReference type="ARBA" id="ARBA00022741"/>
    </source>
</evidence>
<evidence type="ECO:0000256" key="5">
    <source>
        <dbReference type="ARBA" id="ARBA00022840"/>
    </source>
</evidence>
<evidence type="ECO:0000256" key="2">
    <source>
        <dbReference type="ARBA" id="ARBA00022679"/>
    </source>
</evidence>
<dbReference type="EMBL" id="CANHGI010000003">
    <property type="protein sequence ID" value="CAI5446200.1"/>
    <property type="molecule type" value="Genomic_DNA"/>
</dbReference>
<feature type="coiled-coil region" evidence="7">
    <location>
        <begin position="289"/>
        <end position="334"/>
    </location>
</feature>
<dbReference type="InterPro" id="IPR008271">
    <property type="entry name" value="Ser/Thr_kinase_AS"/>
</dbReference>
<dbReference type="InterPro" id="IPR017441">
    <property type="entry name" value="Protein_kinase_ATP_BS"/>
</dbReference>
<dbReference type="Gene3D" id="3.30.200.20">
    <property type="entry name" value="Phosphorylase Kinase, domain 1"/>
    <property type="match status" value="1"/>
</dbReference>
<reference evidence="11" key="1">
    <citation type="submission" date="2022-11" db="EMBL/GenBank/DDBJ databases">
        <authorList>
            <person name="Kikuchi T."/>
        </authorList>
    </citation>
    <scope>NUCLEOTIDE SEQUENCE</scope>
    <source>
        <strain evidence="11">PS1010</strain>
    </source>
</reference>
<dbReference type="OrthoDB" id="339325at2759"/>
<dbReference type="InterPro" id="IPR000719">
    <property type="entry name" value="Prot_kinase_dom"/>
</dbReference>
<evidence type="ECO:0000256" key="1">
    <source>
        <dbReference type="ARBA" id="ARBA00022527"/>
    </source>
</evidence>
<protein>
    <recommendedName>
        <fullName evidence="13">Mitogen-activated protein kinase kinase kinase</fullName>
    </recommendedName>
</protein>
<feature type="region of interest" description="Disordered" evidence="8">
    <location>
        <begin position="647"/>
        <end position="695"/>
    </location>
</feature>
<dbReference type="PROSITE" id="PS50105">
    <property type="entry name" value="SAM_DOMAIN"/>
    <property type="match status" value="1"/>
</dbReference>
<dbReference type="SUPFAM" id="SSF47769">
    <property type="entry name" value="SAM/Pointed domain"/>
    <property type="match status" value="1"/>
</dbReference>
<feature type="domain" description="SAM" evidence="10">
    <location>
        <begin position="348"/>
        <end position="421"/>
    </location>
</feature>
<keyword evidence="3 6" id="KW-0547">Nucleotide-binding</keyword>
<organism evidence="11 12">
    <name type="scientific">Caenorhabditis angaria</name>
    <dbReference type="NCBI Taxonomy" id="860376"/>
    <lineage>
        <taxon>Eukaryota</taxon>
        <taxon>Metazoa</taxon>
        <taxon>Ecdysozoa</taxon>
        <taxon>Nematoda</taxon>
        <taxon>Chromadorea</taxon>
        <taxon>Rhabditida</taxon>
        <taxon>Rhabditina</taxon>
        <taxon>Rhabditomorpha</taxon>
        <taxon>Rhabditoidea</taxon>
        <taxon>Rhabditidae</taxon>
        <taxon>Peloderinae</taxon>
        <taxon>Caenorhabditis</taxon>
    </lineage>
</organism>